<gene>
    <name evidence="2" type="ORF">AB5J48_05355</name>
</gene>
<feature type="region of interest" description="Disordered" evidence="1">
    <location>
        <begin position="1"/>
        <end position="24"/>
    </location>
</feature>
<organism evidence="2">
    <name type="scientific">Streptomyces sp. R17</name>
    <dbReference type="NCBI Taxonomy" id="3238626"/>
    <lineage>
        <taxon>Bacteria</taxon>
        <taxon>Bacillati</taxon>
        <taxon>Actinomycetota</taxon>
        <taxon>Actinomycetes</taxon>
        <taxon>Kitasatosporales</taxon>
        <taxon>Streptomycetaceae</taxon>
        <taxon>Streptomyces</taxon>
    </lineage>
</organism>
<dbReference type="RefSeq" id="WP_189409143.1">
    <property type="nucleotide sequence ID" value="NZ_CP163433.1"/>
</dbReference>
<dbReference type="EMBL" id="CP163433">
    <property type="protein sequence ID" value="XDQ17596.1"/>
    <property type="molecule type" value="Genomic_DNA"/>
</dbReference>
<accession>A0AB39NGS3</accession>
<reference evidence="2" key="1">
    <citation type="submission" date="2024-07" db="EMBL/GenBank/DDBJ databases">
        <authorList>
            <person name="Yu S.T."/>
        </authorList>
    </citation>
    <scope>NUCLEOTIDE SEQUENCE</scope>
    <source>
        <strain evidence="2">R17</strain>
    </source>
</reference>
<dbReference type="AlphaFoldDB" id="A0AB39NGS3"/>
<proteinExistence type="predicted"/>
<evidence type="ECO:0000256" key="1">
    <source>
        <dbReference type="SAM" id="MobiDB-lite"/>
    </source>
</evidence>
<sequence length="118" mass="11864">MRPEVSAFVADGPLPGEETGEEAEIDRRARQLDAIPRPLSLAEAEALAGCFGPDDGYGLAWTMAHLIETAPGPVPTSAPAPGGGAHARIHRWAVAAGLVAEGSEAVARGGGDGGAFPA</sequence>
<dbReference type="GeneID" id="303247035"/>
<protein>
    <submittedName>
        <fullName evidence="2">Uncharacterized protein</fullName>
    </submittedName>
</protein>
<evidence type="ECO:0000313" key="2">
    <source>
        <dbReference type="EMBL" id="XDQ17596.1"/>
    </source>
</evidence>
<name>A0AB39NGS3_9ACTN</name>